<reference evidence="2" key="1">
    <citation type="journal article" date="2014" name="PLoS ONE">
        <title>Transcriptome-Based Identification of ABC Transporters in the Western Tarnished Plant Bug Lygus hesperus.</title>
        <authorList>
            <person name="Hull J.J."/>
            <person name="Chaney K."/>
            <person name="Geib S.M."/>
            <person name="Fabrick J.A."/>
            <person name="Brent C.S."/>
            <person name="Walsh D."/>
            <person name="Lavine L.C."/>
        </authorList>
    </citation>
    <scope>NUCLEOTIDE SEQUENCE</scope>
</reference>
<proteinExistence type="predicted"/>
<organism evidence="2">
    <name type="scientific">Lygus hesperus</name>
    <name type="common">Western plant bug</name>
    <dbReference type="NCBI Taxonomy" id="30085"/>
    <lineage>
        <taxon>Eukaryota</taxon>
        <taxon>Metazoa</taxon>
        <taxon>Ecdysozoa</taxon>
        <taxon>Arthropoda</taxon>
        <taxon>Hexapoda</taxon>
        <taxon>Insecta</taxon>
        <taxon>Pterygota</taxon>
        <taxon>Neoptera</taxon>
        <taxon>Paraneoptera</taxon>
        <taxon>Hemiptera</taxon>
        <taxon>Heteroptera</taxon>
        <taxon>Panheteroptera</taxon>
        <taxon>Cimicomorpha</taxon>
        <taxon>Miridae</taxon>
        <taxon>Mirini</taxon>
        <taxon>Lygus</taxon>
    </lineage>
</organism>
<feature type="non-terminal residue" evidence="2">
    <location>
        <position position="132"/>
    </location>
</feature>
<sequence length="132" mass="15345">VDVVALQEIRWRQSSMVPLRDYLMINSGHARNQHGTGFMIRNTVKHCLLKYETVNERICMIRMKGSYFNISILSVHAPTEDSDEEIKDDFYGLLERTYDSLPLYDVKMVMGDWNAKVGREESYKPTIGNHSK</sequence>
<dbReference type="InterPro" id="IPR005135">
    <property type="entry name" value="Endo/exonuclease/phosphatase"/>
</dbReference>
<feature type="domain" description="Endonuclease/exonuclease/phosphatase" evidence="1">
    <location>
        <begin position="2"/>
        <end position="125"/>
    </location>
</feature>
<gene>
    <name evidence="2" type="primary">CFDP2_31</name>
    <name evidence="2" type="ORF">CM83_105852</name>
</gene>
<name>A0A0A9WGM9_LYGHE</name>
<evidence type="ECO:0000259" key="1">
    <source>
        <dbReference type="Pfam" id="PF03372"/>
    </source>
</evidence>
<dbReference type="Pfam" id="PF03372">
    <property type="entry name" value="Exo_endo_phos"/>
    <property type="match status" value="1"/>
</dbReference>
<dbReference type="EMBL" id="GBHO01036645">
    <property type="protein sequence ID" value="JAG06959.1"/>
    <property type="molecule type" value="Transcribed_RNA"/>
</dbReference>
<dbReference type="AlphaFoldDB" id="A0A0A9WGM9"/>
<protein>
    <submittedName>
        <fullName evidence="2">Craniofacial development protein 2</fullName>
    </submittedName>
</protein>
<dbReference type="GO" id="GO:0003824">
    <property type="term" value="F:catalytic activity"/>
    <property type="evidence" value="ECO:0007669"/>
    <property type="project" value="InterPro"/>
</dbReference>
<reference evidence="2" key="2">
    <citation type="submission" date="2014-07" db="EMBL/GenBank/DDBJ databases">
        <authorList>
            <person name="Hull J."/>
        </authorList>
    </citation>
    <scope>NUCLEOTIDE SEQUENCE</scope>
</reference>
<dbReference type="Gene3D" id="3.60.10.10">
    <property type="entry name" value="Endonuclease/exonuclease/phosphatase"/>
    <property type="match status" value="1"/>
</dbReference>
<feature type="non-terminal residue" evidence="2">
    <location>
        <position position="1"/>
    </location>
</feature>
<accession>A0A0A9WGM9</accession>
<dbReference type="InterPro" id="IPR036691">
    <property type="entry name" value="Endo/exonu/phosph_ase_sf"/>
</dbReference>
<evidence type="ECO:0000313" key="2">
    <source>
        <dbReference type="EMBL" id="JAG06959.1"/>
    </source>
</evidence>
<dbReference type="SUPFAM" id="SSF56219">
    <property type="entry name" value="DNase I-like"/>
    <property type="match status" value="1"/>
</dbReference>